<dbReference type="Proteomes" id="UP000515152">
    <property type="component" value="Chromosome 22"/>
</dbReference>
<evidence type="ECO:0000313" key="20">
    <source>
        <dbReference type="RefSeq" id="XP_012686736.1"/>
    </source>
</evidence>
<evidence type="ECO:0000256" key="9">
    <source>
        <dbReference type="ARBA" id="ARBA00023136"/>
    </source>
</evidence>
<dbReference type="GO" id="GO:0043005">
    <property type="term" value="C:neuron projection"/>
    <property type="evidence" value="ECO:0007669"/>
    <property type="project" value="TreeGrafter"/>
</dbReference>
<feature type="transmembrane region" description="Helical" evidence="17">
    <location>
        <begin position="87"/>
        <end position="109"/>
    </location>
</feature>
<evidence type="ECO:0000256" key="11">
    <source>
        <dbReference type="ARBA" id="ARBA00023157"/>
    </source>
</evidence>
<dbReference type="Pfam" id="PF00001">
    <property type="entry name" value="7tm_1"/>
    <property type="match status" value="1"/>
</dbReference>
<dbReference type="PANTHER" id="PTHR24235">
    <property type="entry name" value="NEUROPEPTIDE Y RECEPTOR"/>
    <property type="match status" value="1"/>
</dbReference>
<evidence type="ECO:0000256" key="8">
    <source>
        <dbReference type="ARBA" id="ARBA00023040"/>
    </source>
</evidence>
<evidence type="ECO:0000256" key="7">
    <source>
        <dbReference type="ARBA" id="ARBA00022989"/>
    </source>
</evidence>
<dbReference type="CTD" id="4886"/>
<keyword evidence="14 16" id="KW-0807">Transducer</keyword>
<comment type="similarity">
    <text evidence="2 16">Belongs to the G-protein coupled receptor 1 family.</text>
</comment>
<keyword evidence="15" id="KW-0449">Lipoprotein</keyword>
<evidence type="ECO:0000256" key="6">
    <source>
        <dbReference type="ARBA" id="ARBA00022692"/>
    </source>
</evidence>
<keyword evidence="11" id="KW-1015">Disulfide bond</keyword>
<dbReference type="PRINTS" id="PR01013">
    <property type="entry name" value="NRPEPTIDEY1R"/>
</dbReference>
<protein>
    <recommendedName>
        <fullName evidence="3">Neuropeptide Y receptor type 1</fullName>
    </recommendedName>
</protein>
<keyword evidence="10" id="KW-0564">Palmitate</keyword>
<keyword evidence="6 16" id="KW-0812">Transmembrane</keyword>
<dbReference type="FunFam" id="1.20.1070.10:FF:000062">
    <property type="entry name" value="Neuropeptide Y receptor type 1"/>
    <property type="match status" value="1"/>
</dbReference>
<dbReference type="PRINTS" id="PR00237">
    <property type="entry name" value="GPCRRHODOPSN"/>
</dbReference>
<evidence type="ECO:0000256" key="4">
    <source>
        <dbReference type="ARBA" id="ARBA00022475"/>
    </source>
</evidence>
<keyword evidence="5" id="KW-0597">Phosphoprotein</keyword>
<dbReference type="AlphaFoldDB" id="A0A6P8EV38"/>
<dbReference type="GO" id="GO:0042923">
    <property type="term" value="F:neuropeptide binding"/>
    <property type="evidence" value="ECO:0007669"/>
    <property type="project" value="TreeGrafter"/>
</dbReference>
<keyword evidence="7 17" id="KW-1133">Transmembrane helix</keyword>
<dbReference type="InterPro" id="IPR000611">
    <property type="entry name" value="NPY_rcpt"/>
</dbReference>
<feature type="transmembrane region" description="Helical" evidence="17">
    <location>
        <begin position="164"/>
        <end position="188"/>
    </location>
</feature>
<dbReference type="InterPro" id="IPR000351">
    <property type="entry name" value="NPY1_rcpt"/>
</dbReference>
<dbReference type="GO" id="GO:0005886">
    <property type="term" value="C:plasma membrane"/>
    <property type="evidence" value="ECO:0007669"/>
    <property type="project" value="UniProtKB-SubCell"/>
</dbReference>
<evidence type="ECO:0000256" key="1">
    <source>
        <dbReference type="ARBA" id="ARBA00004651"/>
    </source>
</evidence>
<dbReference type="GO" id="GO:0004983">
    <property type="term" value="F:neuropeptide Y receptor activity"/>
    <property type="evidence" value="ECO:0007669"/>
    <property type="project" value="InterPro"/>
</dbReference>
<dbReference type="RefSeq" id="XP_031416054.1">
    <property type="nucleotide sequence ID" value="XM_031560194.2"/>
</dbReference>
<feature type="transmembrane region" description="Helical" evidence="17">
    <location>
        <begin position="273"/>
        <end position="293"/>
    </location>
</feature>
<dbReference type="InterPro" id="IPR000276">
    <property type="entry name" value="GPCR_Rhodpsn"/>
</dbReference>
<dbReference type="GeneID" id="105903517"/>
<evidence type="ECO:0000259" key="18">
    <source>
        <dbReference type="PROSITE" id="PS50262"/>
    </source>
</evidence>
<accession>A0A6P8EV38</accession>
<feature type="transmembrane region" description="Helical" evidence="17">
    <location>
        <begin position="115"/>
        <end position="143"/>
    </location>
</feature>
<evidence type="ECO:0000256" key="14">
    <source>
        <dbReference type="ARBA" id="ARBA00023224"/>
    </source>
</evidence>
<evidence type="ECO:0000256" key="16">
    <source>
        <dbReference type="RuleBase" id="RU000688"/>
    </source>
</evidence>
<evidence type="ECO:0000256" key="5">
    <source>
        <dbReference type="ARBA" id="ARBA00022553"/>
    </source>
</evidence>
<evidence type="ECO:0000256" key="17">
    <source>
        <dbReference type="SAM" id="Phobius"/>
    </source>
</evidence>
<gene>
    <name evidence="20 21" type="primary">npy1r</name>
</gene>
<dbReference type="SMART" id="SM01381">
    <property type="entry name" value="7TM_GPCR_Srsx"/>
    <property type="match status" value="1"/>
</dbReference>
<comment type="subcellular location">
    <subcellularLocation>
        <location evidence="1">Cell membrane</location>
        <topology evidence="1">Multi-pass membrane protein</topology>
    </subcellularLocation>
</comment>
<evidence type="ECO:0000256" key="3">
    <source>
        <dbReference type="ARBA" id="ARBA00019471"/>
    </source>
</evidence>
<reference evidence="20 21" key="1">
    <citation type="submission" date="2025-04" db="UniProtKB">
        <authorList>
            <consortium name="RefSeq"/>
        </authorList>
    </citation>
    <scope>IDENTIFICATION</scope>
</reference>
<feature type="transmembrane region" description="Helical" evidence="17">
    <location>
        <begin position="313"/>
        <end position="335"/>
    </location>
</feature>
<dbReference type="PANTHER" id="PTHR24235:SF24">
    <property type="entry name" value="NEUROPEPTIDE Y RECEPTOR TYPE 1"/>
    <property type="match status" value="1"/>
</dbReference>
<proteinExistence type="inferred from homology"/>
<dbReference type="PRINTS" id="PR01012">
    <property type="entry name" value="NRPEPTIDEYR"/>
</dbReference>
<keyword evidence="9 17" id="KW-0472">Membrane</keyword>
<dbReference type="InterPro" id="IPR017452">
    <property type="entry name" value="GPCR_Rhodpsn_7TM"/>
</dbReference>
<sequence length="384" mass="43499">MAYPILLPPLPPPPRNCSTALEERNCSFANLSASAAYGSDECDSSKTLFVIMAIAYSAVALLGVVGNLALILAIIRQREMHNVTNILIANLSLSDLLMALVCLPFTFVYTFMDHWVFGVILCKLNGLVQCCSVTVSIFSLVLIAMERHQLILHPRGWRPTTRHACFGIAAIWTLGLATAAPFLLFSMVTDTPLTQLPPEMSEQFRGKVVCVEAWPSRSFKLSYTTSMLFLQYITPLLFIFVCYYKIYARLRRRRNMMERIRESRQRNSEMRRINIMLFSIVVAFAVCWLPLNVFNAIIDWHHEVVMNCTHDPLFSLCHLLAMASAGVNPVFYGFLNRNFQKDLRGFSLCRLSRGQPQEEYDTVAMSTMHTEVSRTSLKLGSLDI</sequence>
<evidence type="ECO:0000256" key="12">
    <source>
        <dbReference type="ARBA" id="ARBA00023170"/>
    </source>
</evidence>
<evidence type="ECO:0000256" key="2">
    <source>
        <dbReference type="ARBA" id="ARBA00010663"/>
    </source>
</evidence>
<keyword evidence="12 16" id="KW-0675">Receptor</keyword>
<dbReference type="SUPFAM" id="SSF81321">
    <property type="entry name" value="Family A G protein-coupled receptor-like"/>
    <property type="match status" value="1"/>
</dbReference>
<keyword evidence="8 16" id="KW-0297">G-protein coupled receptor</keyword>
<organism evidence="19 21">
    <name type="scientific">Clupea harengus</name>
    <name type="common">Atlantic herring</name>
    <dbReference type="NCBI Taxonomy" id="7950"/>
    <lineage>
        <taxon>Eukaryota</taxon>
        <taxon>Metazoa</taxon>
        <taxon>Chordata</taxon>
        <taxon>Craniata</taxon>
        <taxon>Vertebrata</taxon>
        <taxon>Euteleostomi</taxon>
        <taxon>Actinopterygii</taxon>
        <taxon>Neopterygii</taxon>
        <taxon>Teleostei</taxon>
        <taxon>Clupei</taxon>
        <taxon>Clupeiformes</taxon>
        <taxon>Clupeoidei</taxon>
        <taxon>Clupeidae</taxon>
        <taxon>Clupea</taxon>
    </lineage>
</organism>
<dbReference type="KEGG" id="char:105903517"/>
<dbReference type="PROSITE" id="PS00237">
    <property type="entry name" value="G_PROTEIN_RECEP_F1_1"/>
    <property type="match status" value="1"/>
</dbReference>
<feature type="transmembrane region" description="Helical" evidence="17">
    <location>
        <begin position="48"/>
        <end position="75"/>
    </location>
</feature>
<evidence type="ECO:0000256" key="15">
    <source>
        <dbReference type="ARBA" id="ARBA00023288"/>
    </source>
</evidence>
<keyword evidence="4" id="KW-1003">Cell membrane</keyword>
<keyword evidence="13" id="KW-0325">Glycoprotein</keyword>
<dbReference type="OrthoDB" id="9046662at2759"/>
<name>A0A6P8EV38_CLUHA</name>
<feature type="transmembrane region" description="Helical" evidence="17">
    <location>
        <begin position="229"/>
        <end position="247"/>
    </location>
</feature>
<keyword evidence="19" id="KW-1185">Reference proteome</keyword>
<evidence type="ECO:0000313" key="21">
    <source>
        <dbReference type="RefSeq" id="XP_031416054.1"/>
    </source>
</evidence>
<dbReference type="PROSITE" id="PS50262">
    <property type="entry name" value="G_PROTEIN_RECEP_F1_2"/>
    <property type="match status" value="1"/>
</dbReference>
<dbReference type="GeneTree" id="ENSGT00940000160268"/>
<evidence type="ECO:0000256" key="10">
    <source>
        <dbReference type="ARBA" id="ARBA00023139"/>
    </source>
</evidence>
<feature type="domain" description="G-protein coupled receptors family 1 profile" evidence="18">
    <location>
        <begin position="66"/>
        <end position="332"/>
    </location>
</feature>
<evidence type="ECO:0000313" key="19">
    <source>
        <dbReference type="Proteomes" id="UP000515152"/>
    </source>
</evidence>
<dbReference type="Gene3D" id="1.20.1070.10">
    <property type="entry name" value="Rhodopsin 7-helix transmembrane proteins"/>
    <property type="match status" value="1"/>
</dbReference>
<dbReference type="RefSeq" id="XP_012686736.1">
    <property type="nucleotide sequence ID" value="XM_012831282.2"/>
</dbReference>
<evidence type="ECO:0000256" key="13">
    <source>
        <dbReference type="ARBA" id="ARBA00023180"/>
    </source>
</evidence>